<dbReference type="RefSeq" id="XP_033658787.1">
    <property type="nucleotide sequence ID" value="XM_033797411.1"/>
</dbReference>
<organism evidence="2 3">
    <name type="scientific">Westerdykella ornata</name>
    <dbReference type="NCBI Taxonomy" id="318751"/>
    <lineage>
        <taxon>Eukaryota</taxon>
        <taxon>Fungi</taxon>
        <taxon>Dikarya</taxon>
        <taxon>Ascomycota</taxon>
        <taxon>Pezizomycotina</taxon>
        <taxon>Dothideomycetes</taxon>
        <taxon>Pleosporomycetidae</taxon>
        <taxon>Pleosporales</taxon>
        <taxon>Sporormiaceae</taxon>
        <taxon>Westerdykella</taxon>
    </lineage>
</organism>
<feature type="compositionally biased region" description="Low complexity" evidence="1">
    <location>
        <begin position="24"/>
        <end position="37"/>
    </location>
</feature>
<reference evidence="2" key="1">
    <citation type="journal article" date="2020" name="Stud. Mycol.">
        <title>101 Dothideomycetes genomes: a test case for predicting lifestyles and emergence of pathogens.</title>
        <authorList>
            <person name="Haridas S."/>
            <person name="Albert R."/>
            <person name="Binder M."/>
            <person name="Bloem J."/>
            <person name="Labutti K."/>
            <person name="Salamov A."/>
            <person name="Andreopoulos B."/>
            <person name="Baker S."/>
            <person name="Barry K."/>
            <person name="Bills G."/>
            <person name="Bluhm B."/>
            <person name="Cannon C."/>
            <person name="Castanera R."/>
            <person name="Culley D."/>
            <person name="Daum C."/>
            <person name="Ezra D."/>
            <person name="Gonzalez J."/>
            <person name="Henrissat B."/>
            <person name="Kuo A."/>
            <person name="Liang C."/>
            <person name="Lipzen A."/>
            <person name="Lutzoni F."/>
            <person name="Magnuson J."/>
            <person name="Mondo S."/>
            <person name="Nolan M."/>
            <person name="Ohm R."/>
            <person name="Pangilinan J."/>
            <person name="Park H.-J."/>
            <person name="Ramirez L."/>
            <person name="Alfaro M."/>
            <person name="Sun H."/>
            <person name="Tritt A."/>
            <person name="Yoshinaga Y."/>
            <person name="Zwiers L.-H."/>
            <person name="Turgeon B."/>
            <person name="Goodwin S."/>
            <person name="Spatafora J."/>
            <person name="Crous P."/>
            <person name="Grigoriev I."/>
        </authorList>
    </citation>
    <scope>NUCLEOTIDE SEQUENCE</scope>
    <source>
        <strain evidence="2">CBS 379.55</strain>
    </source>
</reference>
<gene>
    <name evidence="2" type="ORF">EI97DRAFT_429297</name>
</gene>
<dbReference type="GeneID" id="54550586"/>
<keyword evidence="3" id="KW-1185">Reference proteome</keyword>
<evidence type="ECO:0000313" key="3">
    <source>
        <dbReference type="Proteomes" id="UP000800097"/>
    </source>
</evidence>
<dbReference type="AlphaFoldDB" id="A0A6A6JXA1"/>
<evidence type="ECO:0000313" key="2">
    <source>
        <dbReference type="EMBL" id="KAF2281250.1"/>
    </source>
</evidence>
<dbReference type="Proteomes" id="UP000800097">
    <property type="component" value="Unassembled WGS sequence"/>
</dbReference>
<feature type="region of interest" description="Disordered" evidence="1">
    <location>
        <begin position="1"/>
        <end position="40"/>
    </location>
</feature>
<dbReference type="EMBL" id="ML986484">
    <property type="protein sequence ID" value="KAF2281250.1"/>
    <property type="molecule type" value="Genomic_DNA"/>
</dbReference>
<feature type="compositionally biased region" description="Polar residues" evidence="1">
    <location>
        <begin position="9"/>
        <end position="22"/>
    </location>
</feature>
<evidence type="ECO:0000256" key="1">
    <source>
        <dbReference type="SAM" id="MobiDB-lite"/>
    </source>
</evidence>
<sequence>MHRYIHLKSQASSSRRNATPSADPQPASPSTTQPTPQIIHTRLDAPVPSYIFVFLLATLASYIICEKNNNSSAARNWICAGCKNVNENLRTAISFRQMRKDAVRRAVQIFESIPSTERHGSDSVNDNDLRGG</sequence>
<proteinExistence type="predicted"/>
<protein>
    <submittedName>
        <fullName evidence="2">Uncharacterized protein</fullName>
    </submittedName>
</protein>
<accession>A0A6A6JXA1</accession>
<name>A0A6A6JXA1_WESOR</name>